<comment type="caution">
    <text evidence="1">The sequence shown here is derived from an EMBL/GenBank/DDBJ whole genome shotgun (WGS) entry which is preliminary data.</text>
</comment>
<proteinExistence type="predicted"/>
<evidence type="ECO:0000313" key="2">
    <source>
        <dbReference type="Proteomes" id="UP001580391"/>
    </source>
</evidence>
<dbReference type="RefSeq" id="WP_375517557.1">
    <property type="nucleotide sequence ID" value="NZ_JBHILI010000013.1"/>
</dbReference>
<reference evidence="1 2" key="1">
    <citation type="submission" date="2024-09" db="EMBL/GenBank/DDBJ databases">
        <title>Taxonomic and Genotyping Characterization of Leptospira Strains isolated from Multiple Sources in Colombia highlights the importance of intermediate species.</title>
        <authorList>
            <person name="Torres Higuera L."/>
            <person name="Rojas Tapias D."/>
            <person name="Jimenez Velasquez S."/>
            <person name="Renjifo Ibanez C."/>
        </authorList>
    </citation>
    <scope>NUCLEOTIDE SEQUENCE [LARGE SCALE GENOMIC DNA]</scope>
    <source>
        <strain evidence="1 2">Lep080</strain>
    </source>
</reference>
<dbReference type="EMBL" id="JBHILJ010000011">
    <property type="protein sequence ID" value="MFB5738121.1"/>
    <property type="molecule type" value="Genomic_DNA"/>
</dbReference>
<protein>
    <submittedName>
        <fullName evidence="1">Uncharacterized protein</fullName>
    </submittedName>
</protein>
<sequence length="85" mass="10040">MEYRFELLNDGFLAFGIAHNDEYGLNEVLVEAFKYIKIWTTEESRVRKLLHSFLLESHDDLRFMDEFPVVLESLSHTDFPEVKSA</sequence>
<dbReference type="Proteomes" id="UP001580391">
    <property type="component" value="Unassembled WGS sequence"/>
</dbReference>
<keyword evidence="2" id="KW-1185">Reference proteome</keyword>
<evidence type="ECO:0000313" key="1">
    <source>
        <dbReference type="EMBL" id="MFB5738121.1"/>
    </source>
</evidence>
<gene>
    <name evidence="1" type="ORF">ACE5IX_16495</name>
</gene>
<organism evidence="1 2">
    <name type="scientific">Leptospira wolffii</name>
    <dbReference type="NCBI Taxonomy" id="409998"/>
    <lineage>
        <taxon>Bacteria</taxon>
        <taxon>Pseudomonadati</taxon>
        <taxon>Spirochaetota</taxon>
        <taxon>Spirochaetia</taxon>
        <taxon>Leptospirales</taxon>
        <taxon>Leptospiraceae</taxon>
        <taxon>Leptospira</taxon>
    </lineage>
</organism>
<name>A0ABV5BS50_9LEPT</name>
<accession>A0ABV5BS50</accession>